<dbReference type="EMBL" id="KB722656">
    <property type="protein sequence ID" value="EMS21436.1"/>
    <property type="molecule type" value="Genomic_DNA"/>
</dbReference>
<evidence type="ECO:0000313" key="1">
    <source>
        <dbReference type="EMBL" id="EMS21436.1"/>
    </source>
</evidence>
<dbReference type="RefSeq" id="XP_016272555.1">
    <property type="nucleotide sequence ID" value="XM_016415581.1"/>
</dbReference>
<proteinExistence type="predicted"/>
<reference evidence="1 2" key="1">
    <citation type="journal article" date="2012" name="Nat. Commun.">
        <title>A multi-omic map of the lipid-producing yeast Rhodosporidium toruloides.</title>
        <authorList>
            <person name="Zhu Z."/>
            <person name="Zhang S."/>
            <person name="Liu H."/>
            <person name="Shen H."/>
            <person name="Lin X."/>
            <person name="Yang F."/>
            <person name="Zhou Y.J."/>
            <person name="Jin G."/>
            <person name="Ye M."/>
            <person name="Zou H."/>
            <person name="Zou H."/>
            <person name="Zhao Z.K."/>
        </authorList>
    </citation>
    <scope>NUCLEOTIDE SEQUENCE [LARGE SCALE GENOMIC DNA]</scope>
    <source>
        <strain evidence="1 2">NP11</strain>
    </source>
</reference>
<organism evidence="1 2">
    <name type="scientific">Rhodotorula toruloides (strain NP11)</name>
    <name type="common">Yeast</name>
    <name type="synonym">Rhodosporidium toruloides</name>
    <dbReference type="NCBI Taxonomy" id="1130832"/>
    <lineage>
        <taxon>Eukaryota</taxon>
        <taxon>Fungi</taxon>
        <taxon>Dikarya</taxon>
        <taxon>Basidiomycota</taxon>
        <taxon>Pucciniomycotina</taxon>
        <taxon>Microbotryomycetes</taxon>
        <taxon>Sporidiobolales</taxon>
        <taxon>Sporidiobolaceae</taxon>
        <taxon>Rhodotorula</taxon>
    </lineage>
</organism>
<gene>
    <name evidence="1" type="ORF">RHTO_01902</name>
</gene>
<accession>M7WTM0</accession>
<sequence length="249" mass="28403">MSAPDPAFRDLFPPTQYPLLRLLSLFIDLYEALQTDPSEAFTDAYQDWFEDWWNFWTREFGESRTPIAAFYAARCEAQRGRLQPSMLVIPTDSCKDPWRQTSREEEQLYMHDFKSWSLRRRNAVSARKYRGGASSSRHGYAVPKIGECAQLRSEGFEPWNTSGVEYSVTHASRANPAPQVAHAFAPPPPSPTHTLPPPPAVDPPAFLEPPVHFSSTGPRHPHHFRSLAHGTLNILDRYSHRQRAIYGLD</sequence>
<evidence type="ECO:0008006" key="3">
    <source>
        <dbReference type="Google" id="ProtNLM"/>
    </source>
</evidence>
<dbReference type="HOGENOM" id="CLU_1019966_0_0_1"/>
<protein>
    <recommendedName>
        <fullName evidence="3">Salivary gland secretion 1</fullName>
    </recommendedName>
</protein>
<name>M7WTM0_RHOT1</name>
<dbReference type="AlphaFoldDB" id="M7WTM0"/>
<keyword evidence="2" id="KW-1185">Reference proteome</keyword>
<dbReference type="Proteomes" id="UP000016926">
    <property type="component" value="Unassembled WGS sequence"/>
</dbReference>
<dbReference type="GeneID" id="27365915"/>
<dbReference type="OrthoDB" id="2519728at2759"/>
<evidence type="ECO:0000313" key="2">
    <source>
        <dbReference type="Proteomes" id="UP000016926"/>
    </source>
</evidence>